<accession>C8XDR0</accession>
<evidence type="ECO:0000313" key="2">
    <source>
        <dbReference type="Proteomes" id="UP000002218"/>
    </source>
</evidence>
<dbReference type="HOGENOM" id="CLU_653495_0_0_11"/>
<reference evidence="1 2" key="2">
    <citation type="journal article" date="2010" name="Stand. Genomic Sci.">
        <title>Complete genome sequence of Nakamurella multipartita type strain (Y-104).</title>
        <authorList>
            <person name="Tice H."/>
            <person name="Mayilraj S."/>
            <person name="Sims D."/>
            <person name="Lapidus A."/>
            <person name="Nolan M."/>
            <person name="Lucas S."/>
            <person name="Glavina Del Rio T."/>
            <person name="Copeland A."/>
            <person name="Cheng J.F."/>
            <person name="Meincke L."/>
            <person name="Bruce D."/>
            <person name="Goodwin L."/>
            <person name="Pitluck S."/>
            <person name="Ivanova N."/>
            <person name="Mavromatis K."/>
            <person name="Ovchinnikova G."/>
            <person name="Pati A."/>
            <person name="Chen A."/>
            <person name="Palaniappan K."/>
            <person name="Land M."/>
            <person name="Hauser L."/>
            <person name="Chang Y.J."/>
            <person name="Jeffries C.D."/>
            <person name="Detter J.C."/>
            <person name="Brettin T."/>
            <person name="Rohde M."/>
            <person name="Goker M."/>
            <person name="Bristow J."/>
            <person name="Eisen J.A."/>
            <person name="Markowitz V."/>
            <person name="Hugenholtz P."/>
            <person name="Kyrpides N.C."/>
            <person name="Klenk H.P."/>
            <person name="Chen F."/>
        </authorList>
    </citation>
    <scope>NUCLEOTIDE SEQUENCE [LARGE SCALE GENOMIC DNA]</scope>
    <source>
        <strain evidence="2">ATCC 700099 / DSM 44233 / CIP 104796 / JCM 9543 / NBRC 105858 / Y-104</strain>
    </source>
</reference>
<sequence>MAADIIPIQLGLTEGNVYTLWAPQWLEDGEEWEAFLGHGDHLYVFPSPAHLAAFIRTSDEHDLIDHPEWDTAAELLVDELRPDDDHIFDIVGVPDLMAEVPDIWTLASLTDTVAIVRSLAEVCDLEVVEEILDSADGFAVLPLGQQAFVGRNGEKLWNEMGAVIVERWDEVIDALDALVTIPEVDAEELTQTKAEAAAINAVAKTSETVEPEEEEERDEDLEFWDETGVDCLEITIGERTGYTLRCYLGDDPVFLAENHRIQIYSSAEDLENYLMETDITHNLSTLQVWEEIRRAVTDGDAAVLAGPENTYRLDGLTESLREGPEAVDGKQLELAVELLIDAALERGDTETVEAVGSSTPLGNLISAITRPDPDRLPPSPPFDDEAAAWSVLVDRFAGTLDWDGARG</sequence>
<dbReference type="OrthoDB" id="3350465at2"/>
<evidence type="ECO:0000313" key="1">
    <source>
        <dbReference type="EMBL" id="ACV77724.1"/>
    </source>
</evidence>
<dbReference type="InParanoid" id="C8XDR0"/>
<dbReference type="STRING" id="479431.Namu_1321"/>
<dbReference type="Proteomes" id="UP000002218">
    <property type="component" value="Chromosome"/>
</dbReference>
<proteinExistence type="predicted"/>
<dbReference type="RefSeq" id="WP_015746631.1">
    <property type="nucleotide sequence ID" value="NC_013235.1"/>
</dbReference>
<gene>
    <name evidence="1" type="ordered locus">Namu_1321</name>
</gene>
<evidence type="ECO:0008006" key="3">
    <source>
        <dbReference type="Google" id="ProtNLM"/>
    </source>
</evidence>
<keyword evidence="2" id="KW-1185">Reference proteome</keyword>
<reference evidence="2" key="1">
    <citation type="submission" date="2009-09" db="EMBL/GenBank/DDBJ databases">
        <title>The complete genome of Nakamurella multipartita DSM 44233.</title>
        <authorList>
            <consortium name="US DOE Joint Genome Institute (JGI-PGF)"/>
            <person name="Lucas S."/>
            <person name="Copeland A."/>
            <person name="Lapidus A."/>
            <person name="Glavina del Rio T."/>
            <person name="Dalin E."/>
            <person name="Tice H."/>
            <person name="Bruce D."/>
            <person name="Goodwin L."/>
            <person name="Pitluck S."/>
            <person name="Kyrpides N."/>
            <person name="Mavromatis K."/>
            <person name="Ivanova N."/>
            <person name="Ovchinnikova G."/>
            <person name="Sims D."/>
            <person name="Meincke L."/>
            <person name="Brettin T."/>
            <person name="Detter J.C."/>
            <person name="Han C."/>
            <person name="Larimer F."/>
            <person name="Land M."/>
            <person name="Hauser L."/>
            <person name="Markowitz V."/>
            <person name="Cheng J.-F."/>
            <person name="Hugenholtz P."/>
            <person name="Woyke T."/>
            <person name="Wu D."/>
            <person name="Klenk H.-P."/>
            <person name="Eisen J.A."/>
        </authorList>
    </citation>
    <scope>NUCLEOTIDE SEQUENCE [LARGE SCALE GENOMIC DNA]</scope>
    <source>
        <strain evidence="2">ATCC 700099 / DSM 44233 / CIP 104796 / JCM 9543 / NBRC 105858 / Y-104</strain>
    </source>
</reference>
<dbReference type="EMBL" id="CP001737">
    <property type="protein sequence ID" value="ACV77724.1"/>
    <property type="molecule type" value="Genomic_DNA"/>
</dbReference>
<organism evidence="1 2">
    <name type="scientific">Nakamurella multipartita (strain ATCC 700099 / DSM 44233 / CIP 104796 / JCM 9543 / NBRC 105858 / Y-104)</name>
    <name type="common">Microsphaera multipartita</name>
    <dbReference type="NCBI Taxonomy" id="479431"/>
    <lineage>
        <taxon>Bacteria</taxon>
        <taxon>Bacillati</taxon>
        <taxon>Actinomycetota</taxon>
        <taxon>Actinomycetes</taxon>
        <taxon>Nakamurellales</taxon>
        <taxon>Nakamurellaceae</taxon>
        <taxon>Nakamurella</taxon>
    </lineage>
</organism>
<name>C8XDR0_NAKMY</name>
<dbReference type="eggNOG" id="ENOG502ZBFQ">
    <property type="taxonomic scope" value="Bacteria"/>
</dbReference>
<dbReference type="KEGG" id="nml:Namu_1321"/>
<dbReference type="AlphaFoldDB" id="C8XDR0"/>
<protein>
    <recommendedName>
        <fullName evidence="3">Primosomal protein</fullName>
    </recommendedName>
</protein>